<evidence type="ECO:0000259" key="2">
    <source>
        <dbReference type="Pfam" id="PF01926"/>
    </source>
</evidence>
<dbReference type="GO" id="GO:0005525">
    <property type="term" value="F:GTP binding"/>
    <property type="evidence" value="ECO:0007669"/>
    <property type="project" value="InterPro"/>
</dbReference>
<dbReference type="Proteomes" id="UP000035740">
    <property type="component" value="Unassembled WGS sequence"/>
</dbReference>
<feature type="signal peptide" evidence="1">
    <location>
        <begin position="1"/>
        <end position="27"/>
    </location>
</feature>
<dbReference type="InterPro" id="IPR027417">
    <property type="entry name" value="P-loop_NTPase"/>
</dbReference>
<dbReference type="EMBL" id="KQ091662">
    <property type="protein sequence ID" value="KMS94640.1"/>
    <property type="molecule type" value="Genomic_DNA"/>
</dbReference>
<feature type="domain" description="G" evidence="2">
    <location>
        <begin position="79"/>
        <end position="146"/>
    </location>
</feature>
<feature type="chain" id="PRO_5005296749" description="G domain-containing protein" evidence="1">
    <location>
        <begin position="28"/>
        <end position="486"/>
    </location>
</feature>
<proteinExistence type="predicted"/>
<sequence>MTSMSFAGVIHALFVSVCILLLTSSEGARNRGHDRNQPTPNDFPAHLYDADLNNRFPAQSIDDWLTMVDDVFGHGSFTIVLHGVIGAGKSRLVELICGERPTTISGTRMDSGVTTESQAYVGVQNDAQTETINVIDTPGFGEKPIEKPAPGQSKYERQAMVLRGIDHAAALATNLGREGSPLKRIYFLLDGARDRDVAPATLIGNLDAMRTVYGDALADHLVFVVSKCDRVATEHRRDHYIAIRTAVCQTYRQVFDRDLGQPNRRILFISSDIKEDRQQSQGSIRNLIDDLAVAAPSAFWQPCFQAHRFNYCWVSDWQSLINSVKIKWDLRCVGAGDPLYTIAMIRRDSLKKILDWVEAELVHSEQQISIHKSDLLQRSEQLRQQSVTELWCSLIPLAGIGTAIAGAVHEKQANDIKQDVTELTKQLTTWRTKAVRIAGTPTIRSRWLSAVISSSTAVFVVAYALADKFVPISPSVTQWSQLILTG</sequence>
<evidence type="ECO:0000313" key="3">
    <source>
        <dbReference type="EMBL" id="KMS94640.1"/>
    </source>
</evidence>
<protein>
    <recommendedName>
        <fullName evidence="2">G domain-containing protein</fullName>
    </recommendedName>
</protein>
<accession>A0A0J8DUY2</accession>
<keyword evidence="4" id="KW-1185">Reference proteome</keyword>
<keyword evidence="1" id="KW-0732">Signal</keyword>
<reference evidence="3 4" key="1">
    <citation type="journal article" date="2014" name="Nature">
        <title>The genome of the recently domesticated crop plant sugar beet (Beta vulgaris).</title>
        <authorList>
            <person name="Dohm J.C."/>
            <person name="Minoche A.E."/>
            <person name="Holtgrawe D."/>
            <person name="Capella-Gutierrez S."/>
            <person name="Zakrzewski F."/>
            <person name="Tafer H."/>
            <person name="Rupp O."/>
            <person name="Sorensen T.R."/>
            <person name="Stracke R."/>
            <person name="Reinhardt R."/>
            <person name="Goesmann A."/>
            <person name="Kraft T."/>
            <person name="Schulz B."/>
            <person name="Stadler P.F."/>
            <person name="Schmidt T."/>
            <person name="Gabaldon T."/>
            <person name="Lehrach H."/>
            <person name="Weisshaar B."/>
            <person name="Himmelbauer H."/>
        </authorList>
    </citation>
    <scope>NUCLEOTIDE SEQUENCE [LARGE SCALE GENOMIC DNA]</scope>
    <source>
        <tissue evidence="3">Taproot</tissue>
    </source>
</reference>
<name>A0A0J8DUY2_BETVV</name>
<dbReference type="OrthoDB" id="8954335at2759"/>
<dbReference type="Gene3D" id="3.40.50.300">
    <property type="entry name" value="P-loop containing nucleotide triphosphate hydrolases"/>
    <property type="match status" value="1"/>
</dbReference>
<dbReference type="CDD" id="cd00882">
    <property type="entry name" value="Ras_like_GTPase"/>
    <property type="match status" value="1"/>
</dbReference>
<dbReference type="Pfam" id="PF01926">
    <property type="entry name" value="MMR_HSR1"/>
    <property type="match status" value="1"/>
</dbReference>
<gene>
    <name evidence="3" type="ORF">BVRB_016730</name>
</gene>
<evidence type="ECO:0000256" key="1">
    <source>
        <dbReference type="SAM" id="SignalP"/>
    </source>
</evidence>
<dbReference type="Gramene" id="KMS94640">
    <property type="protein sequence ID" value="KMS94640"/>
    <property type="gene ID" value="BVRB_016730"/>
</dbReference>
<dbReference type="AlphaFoldDB" id="A0A0J8DUY2"/>
<dbReference type="SUPFAM" id="SSF52540">
    <property type="entry name" value="P-loop containing nucleoside triphosphate hydrolases"/>
    <property type="match status" value="1"/>
</dbReference>
<dbReference type="InterPro" id="IPR006073">
    <property type="entry name" value="GTP-bd"/>
</dbReference>
<organism evidence="3 4">
    <name type="scientific">Beta vulgaris subsp. vulgaris</name>
    <name type="common">Beet</name>
    <dbReference type="NCBI Taxonomy" id="3555"/>
    <lineage>
        <taxon>Eukaryota</taxon>
        <taxon>Viridiplantae</taxon>
        <taxon>Streptophyta</taxon>
        <taxon>Embryophyta</taxon>
        <taxon>Tracheophyta</taxon>
        <taxon>Spermatophyta</taxon>
        <taxon>Magnoliopsida</taxon>
        <taxon>eudicotyledons</taxon>
        <taxon>Gunneridae</taxon>
        <taxon>Pentapetalae</taxon>
        <taxon>Caryophyllales</taxon>
        <taxon>Chenopodiaceae</taxon>
        <taxon>Betoideae</taxon>
        <taxon>Beta</taxon>
    </lineage>
</organism>
<evidence type="ECO:0000313" key="4">
    <source>
        <dbReference type="Proteomes" id="UP000035740"/>
    </source>
</evidence>